<feature type="binding site" evidence="6">
    <location>
        <position position="69"/>
    </location>
    <ligand>
        <name>a divalent metal cation</name>
        <dbReference type="ChEBI" id="CHEBI:60240"/>
        <label>1</label>
    </ligand>
</feature>
<dbReference type="Gene3D" id="3.40.1390.30">
    <property type="entry name" value="NIF3 (NGG1p interacting factor 3)-like"/>
    <property type="match status" value="1"/>
</dbReference>
<dbReference type="FunFam" id="3.40.1390.30:FF:000001">
    <property type="entry name" value="GTP cyclohydrolase 1 type 2"/>
    <property type="match status" value="1"/>
</dbReference>
<evidence type="ECO:0000313" key="8">
    <source>
        <dbReference type="Proteomes" id="UP001146670"/>
    </source>
</evidence>
<sequence length="374" mass="41506">MNKALTVEDFIGRFEAYAPKTYAVEGDPIGLHFGSFKQEIHKIMVTLDVRPEVVDEAIDEGVDFIFAHHPPIFKGPNVLTEDNKQQAMYAKIIRHGIAVYAAHTNLDAAPNGMNDWLAELYGLENTQVLSPHYQIKYYRVNVYIPKEDVDSLHQAIVDEGLASHGNYSGVNFQVAGHGHFTPNDQASPHIGQAGQAEEVEEILYSFICSEEEKEKALAVTKNNHPYEVPVIDVYALDNLSQAIGLGRVGDLDQAMPIEDYIALVKERTGISGLRAVLTDSQAMVKRVAVLGGDGGKFYPDALKAGADTYITGDIYYHVGHDMLADGLNAIDPGHHFESICKDKLLAIFSQWQEEDQWPVTIIKSQLNTDPFTFY</sequence>
<comment type="similarity">
    <text evidence="1 5">Belongs to the GTP cyclohydrolase I type 2/NIF3 family.</text>
</comment>
<dbReference type="PANTHER" id="PTHR13799:SF14">
    <property type="entry name" value="GTP CYCLOHYDROLASE 1 TYPE 2 HOMOLOG"/>
    <property type="match status" value="1"/>
</dbReference>
<feature type="binding site" evidence="6">
    <location>
        <position position="337"/>
    </location>
    <ligand>
        <name>a divalent metal cation</name>
        <dbReference type="ChEBI" id="CHEBI:60240"/>
        <label>1</label>
    </ligand>
</feature>
<evidence type="ECO:0000256" key="1">
    <source>
        <dbReference type="ARBA" id="ARBA00006964"/>
    </source>
</evidence>
<dbReference type="PANTHER" id="PTHR13799">
    <property type="entry name" value="NGG1 INTERACTING FACTOR 3"/>
    <property type="match status" value="1"/>
</dbReference>
<reference evidence="7" key="1">
    <citation type="submission" date="2022-12" db="EMBL/GenBank/DDBJ databases">
        <title>Description and comparative metabolic analysis of Aerococcus sp. nov., isolated from the feces of a pig.</title>
        <authorList>
            <person name="Chang Y.-H."/>
        </authorList>
    </citation>
    <scope>NUCLEOTIDE SEQUENCE</scope>
    <source>
        <strain evidence="7">YH-aer222</strain>
    </source>
</reference>
<gene>
    <name evidence="7" type="ORF">OW157_00450</name>
</gene>
<dbReference type="GO" id="GO:0005737">
    <property type="term" value="C:cytoplasm"/>
    <property type="evidence" value="ECO:0007669"/>
    <property type="project" value="TreeGrafter"/>
</dbReference>
<dbReference type="EMBL" id="JAPRFR010000001">
    <property type="protein sequence ID" value="MCZ0725034.1"/>
    <property type="molecule type" value="Genomic_DNA"/>
</dbReference>
<protein>
    <recommendedName>
        <fullName evidence="3 5">GTP cyclohydrolase 1 type 2 homolog</fullName>
    </recommendedName>
</protein>
<dbReference type="SUPFAM" id="SSF102705">
    <property type="entry name" value="NIF3 (NGG1p interacting factor 3)-like"/>
    <property type="match status" value="1"/>
</dbReference>
<dbReference type="InterPro" id="IPR002678">
    <property type="entry name" value="DUF34/NIF3"/>
</dbReference>
<feature type="binding site" evidence="6">
    <location>
        <position position="334"/>
    </location>
    <ligand>
        <name>a divalent metal cation</name>
        <dbReference type="ChEBI" id="CHEBI:60240"/>
        <label>1</label>
    </ligand>
</feature>
<evidence type="ECO:0000256" key="4">
    <source>
        <dbReference type="ARBA" id="ARBA00022723"/>
    </source>
</evidence>
<accession>A0A9X3FN99</accession>
<organism evidence="7 8">
    <name type="scientific">Aerococcus kribbianus</name>
    <dbReference type="NCBI Taxonomy" id="2999064"/>
    <lineage>
        <taxon>Bacteria</taxon>
        <taxon>Bacillati</taxon>
        <taxon>Bacillota</taxon>
        <taxon>Bacilli</taxon>
        <taxon>Lactobacillales</taxon>
        <taxon>Aerococcaceae</taxon>
        <taxon>Aerococcus</taxon>
    </lineage>
</organism>
<name>A0A9X3FN99_9LACT</name>
<keyword evidence="4 5" id="KW-0479">Metal-binding</keyword>
<evidence type="ECO:0000313" key="7">
    <source>
        <dbReference type="EMBL" id="MCZ0725034.1"/>
    </source>
</evidence>
<dbReference type="InterPro" id="IPR015867">
    <property type="entry name" value="N-reg_PII/ATP_PRibTrfase_C"/>
</dbReference>
<evidence type="ECO:0000256" key="5">
    <source>
        <dbReference type="PIRNR" id="PIRNR037489"/>
    </source>
</evidence>
<dbReference type="Proteomes" id="UP001146670">
    <property type="component" value="Unassembled WGS sequence"/>
</dbReference>
<dbReference type="InterPro" id="IPR036069">
    <property type="entry name" value="DUF34/NIF3_sf"/>
</dbReference>
<feature type="binding site" evidence="6">
    <location>
        <position position="68"/>
    </location>
    <ligand>
        <name>a divalent metal cation</name>
        <dbReference type="ChEBI" id="CHEBI:60240"/>
        <label>1</label>
    </ligand>
</feature>
<proteinExistence type="inferred from homology"/>
<dbReference type="InterPro" id="IPR017221">
    <property type="entry name" value="DUF34/NIF3_bac"/>
</dbReference>
<comment type="subunit">
    <text evidence="2">Homohexamer.</text>
</comment>
<dbReference type="GO" id="GO:0046872">
    <property type="term" value="F:metal ion binding"/>
    <property type="evidence" value="ECO:0007669"/>
    <property type="project" value="UniProtKB-UniRule"/>
</dbReference>
<keyword evidence="8" id="KW-1185">Reference proteome</keyword>
<dbReference type="NCBIfam" id="TIGR00486">
    <property type="entry name" value="YbgI_SA1388"/>
    <property type="match status" value="1"/>
</dbReference>
<dbReference type="RefSeq" id="WP_268751361.1">
    <property type="nucleotide sequence ID" value="NZ_JAPRFQ010000001.1"/>
</dbReference>
<dbReference type="AlphaFoldDB" id="A0A9X3FN99"/>
<feature type="binding site" evidence="6">
    <location>
        <position position="107"/>
    </location>
    <ligand>
        <name>a divalent metal cation</name>
        <dbReference type="ChEBI" id="CHEBI:60240"/>
        <label>1</label>
    </ligand>
</feature>
<comment type="caution">
    <text evidence="7">The sequence shown here is derived from an EMBL/GenBank/DDBJ whole genome shotgun (WGS) entry which is preliminary data.</text>
</comment>
<evidence type="ECO:0000256" key="2">
    <source>
        <dbReference type="ARBA" id="ARBA00011643"/>
    </source>
</evidence>
<dbReference type="PIRSF" id="PIRSF037489">
    <property type="entry name" value="UCP037489_NIF3_YqfO"/>
    <property type="match status" value="1"/>
</dbReference>
<evidence type="ECO:0000256" key="3">
    <source>
        <dbReference type="ARBA" id="ARBA00022112"/>
    </source>
</evidence>
<dbReference type="Gene3D" id="3.30.70.120">
    <property type="match status" value="1"/>
</dbReference>
<dbReference type="Pfam" id="PF01784">
    <property type="entry name" value="DUF34_NIF3"/>
    <property type="match status" value="1"/>
</dbReference>
<evidence type="ECO:0000256" key="6">
    <source>
        <dbReference type="PIRSR" id="PIRSR602678-1"/>
    </source>
</evidence>